<feature type="region of interest" description="Disordered" evidence="1">
    <location>
        <begin position="90"/>
        <end position="121"/>
    </location>
</feature>
<evidence type="ECO:0000313" key="3">
    <source>
        <dbReference type="EMBL" id="MEH0637687.1"/>
    </source>
</evidence>
<comment type="caution">
    <text evidence="3">The sequence shown here is derived from an EMBL/GenBank/DDBJ whole genome shotgun (WGS) entry which is preliminary data.</text>
</comment>
<dbReference type="Gene3D" id="3.40.50.300">
    <property type="entry name" value="P-loop containing nucleotide triphosphate hydrolases"/>
    <property type="match status" value="1"/>
</dbReference>
<feature type="domain" description="AAA" evidence="2">
    <location>
        <begin position="10"/>
        <end position="48"/>
    </location>
</feature>
<keyword evidence="4" id="KW-1185">Reference proteome</keyword>
<evidence type="ECO:0000256" key="1">
    <source>
        <dbReference type="SAM" id="MobiDB-lite"/>
    </source>
</evidence>
<dbReference type="PANTHER" id="PTHR13696">
    <property type="entry name" value="P-LOOP CONTAINING NUCLEOSIDE TRIPHOSPHATE HYDROLASE"/>
    <property type="match status" value="1"/>
</dbReference>
<dbReference type="RefSeq" id="WP_334660519.1">
    <property type="nucleotide sequence ID" value="NZ_JARULZ010000002.1"/>
</dbReference>
<feature type="region of interest" description="Disordered" evidence="1">
    <location>
        <begin position="144"/>
        <end position="185"/>
    </location>
</feature>
<reference evidence="3" key="1">
    <citation type="submission" date="2023-04" db="EMBL/GenBank/DDBJ databases">
        <title>Genomic diversity of scab-causing Streptomyces spp. in the province of Quebec, Canada.</title>
        <authorList>
            <person name="Biessy A."/>
            <person name="Cadieux M."/>
            <person name="Ciotola M."/>
            <person name="Filion M."/>
        </authorList>
    </citation>
    <scope>NUCLEOTIDE SEQUENCE</scope>
    <source>
        <strain evidence="3">B21-115</strain>
    </source>
</reference>
<gene>
    <name evidence="3" type="ORF">QBA35_30975</name>
</gene>
<dbReference type="Pfam" id="PF13614">
    <property type="entry name" value="AAA_31"/>
    <property type="match status" value="1"/>
</dbReference>
<proteinExistence type="predicted"/>
<name>A0ABU8AVF2_9ACTN</name>
<dbReference type="InterPro" id="IPR027417">
    <property type="entry name" value="P-loop_NTPase"/>
</dbReference>
<dbReference type="EMBL" id="JARULZ010000002">
    <property type="protein sequence ID" value="MEH0637687.1"/>
    <property type="molecule type" value="Genomic_DNA"/>
</dbReference>
<evidence type="ECO:0000259" key="2">
    <source>
        <dbReference type="Pfam" id="PF13614"/>
    </source>
</evidence>
<sequence>MTHDDRGRGTIITFYSFKGGTGRTMALVNTAWILASNGLRVLVVDWDLEAPGLHTYLQPLLADPELTESAGVIEMVKNFARHAVVPRVGSGVDAAGVSGPSRPGGGGLRDEPDPGSWLGSTGMPSARNYGCRRAANWTCCRPVYRTPTRTRSPSAPSTGAPSTAWAEPTSSPRSATTWPRDTTTY</sequence>
<feature type="compositionally biased region" description="Low complexity" evidence="1">
    <location>
        <begin position="90"/>
        <end position="101"/>
    </location>
</feature>
<protein>
    <submittedName>
        <fullName evidence="3">AAA family ATPase</fullName>
    </submittedName>
</protein>
<organism evidence="3 4">
    <name type="scientific">Streptomyces bottropensis</name>
    <dbReference type="NCBI Taxonomy" id="42235"/>
    <lineage>
        <taxon>Bacteria</taxon>
        <taxon>Bacillati</taxon>
        <taxon>Actinomycetota</taxon>
        <taxon>Actinomycetes</taxon>
        <taxon>Kitasatosporales</taxon>
        <taxon>Streptomycetaceae</taxon>
        <taxon>Streptomyces</taxon>
    </lineage>
</organism>
<dbReference type="SUPFAM" id="SSF52540">
    <property type="entry name" value="P-loop containing nucleoside triphosphate hydrolases"/>
    <property type="match status" value="1"/>
</dbReference>
<feature type="compositionally biased region" description="Polar residues" evidence="1">
    <location>
        <begin position="168"/>
        <end position="185"/>
    </location>
</feature>
<feature type="compositionally biased region" description="Low complexity" evidence="1">
    <location>
        <begin position="150"/>
        <end position="164"/>
    </location>
</feature>
<dbReference type="InterPro" id="IPR050678">
    <property type="entry name" value="DNA_Partitioning_ATPase"/>
</dbReference>
<evidence type="ECO:0000313" key="4">
    <source>
        <dbReference type="Proteomes" id="UP001310290"/>
    </source>
</evidence>
<dbReference type="PANTHER" id="PTHR13696:SF52">
    <property type="entry name" value="PARA FAMILY PROTEIN CT_582"/>
    <property type="match status" value="1"/>
</dbReference>
<accession>A0ABU8AVF2</accession>
<dbReference type="InterPro" id="IPR025669">
    <property type="entry name" value="AAA_dom"/>
</dbReference>
<dbReference type="Proteomes" id="UP001310290">
    <property type="component" value="Unassembled WGS sequence"/>
</dbReference>